<dbReference type="Proteomes" id="UP000886520">
    <property type="component" value="Chromosome 21"/>
</dbReference>
<comment type="caution">
    <text evidence="2">The sequence shown here is derived from an EMBL/GenBank/DDBJ whole genome shotgun (WGS) entry which is preliminary data.</text>
</comment>
<reference evidence="2" key="1">
    <citation type="submission" date="2021-01" db="EMBL/GenBank/DDBJ databases">
        <title>Adiantum capillus-veneris genome.</title>
        <authorList>
            <person name="Fang Y."/>
            <person name="Liao Q."/>
        </authorList>
    </citation>
    <scope>NUCLEOTIDE SEQUENCE</scope>
    <source>
        <strain evidence="2">H3</strain>
        <tissue evidence="2">Leaf</tissue>
    </source>
</reference>
<organism evidence="2 3">
    <name type="scientific">Adiantum capillus-veneris</name>
    <name type="common">Maidenhair fern</name>
    <dbReference type="NCBI Taxonomy" id="13818"/>
    <lineage>
        <taxon>Eukaryota</taxon>
        <taxon>Viridiplantae</taxon>
        <taxon>Streptophyta</taxon>
        <taxon>Embryophyta</taxon>
        <taxon>Tracheophyta</taxon>
        <taxon>Polypodiopsida</taxon>
        <taxon>Polypodiidae</taxon>
        <taxon>Polypodiales</taxon>
        <taxon>Pteridineae</taxon>
        <taxon>Pteridaceae</taxon>
        <taxon>Vittarioideae</taxon>
        <taxon>Adiantum</taxon>
    </lineage>
</organism>
<dbReference type="OrthoDB" id="10603860at2759"/>
<gene>
    <name evidence="2" type="ORF">GOP47_0021788</name>
</gene>
<proteinExistence type="predicted"/>
<dbReference type="AlphaFoldDB" id="A0A9D4UA79"/>
<feature type="region of interest" description="Disordered" evidence="1">
    <location>
        <begin position="103"/>
        <end position="122"/>
    </location>
</feature>
<sequence length="122" mass="13694">MVYNGFQEEEELECVDLSSIKEQITDGYNGKRAEAWEVPQGGGPKIYKIVLAAHARILLDPALFPSEYASHGSFGEHPQRRPNFIIAQLNVASTHERKLIERELASDYPVSQANRSKTPKRG</sequence>
<protein>
    <submittedName>
        <fullName evidence="2">Uncharacterized protein</fullName>
    </submittedName>
</protein>
<dbReference type="EMBL" id="JABFUD020000021">
    <property type="protein sequence ID" value="KAI5063241.1"/>
    <property type="molecule type" value="Genomic_DNA"/>
</dbReference>
<accession>A0A9D4UA79</accession>
<name>A0A9D4UA79_ADICA</name>
<evidence type="ECO:0000256" key="1">
    <source>
        <dbReference type="SAM" id="MobiDB-lite"/>
    </source>
</evidence>
<evidence type="ECO:0000313" key="3">
    <source>
        <dbReference type="Proteomes" id="UP000886520"/>
    </source>
</evidence>
<keyword evidence="3" id="KW-1185">Reference proteome</keyword>
<evidence type="ECO:0000313" key="2">
    <source>
        <dbReference type="EMBL" id="KAI5063241.1"/>
    </source>
</evidence>